<keyword evidence="2" id="KW-1185">Reference proteome</keyword>
<gene>
    <name evidence="1" type="ORF">GCM10011409_07990</name>
</gene>
<sequence length="137" mass="16422">MYETQQIWIKLCHPLFSHLSRLTEASKNLYNTTNFYIRQIYTSLQTNKPLHLLQQEVMDQLREYLPVMNENQRNAYHKRLKKQQEKATEERKEVKLILFEMPTKEKPFVSYIFLDALFKAMKQPDYKALPAHTAQGT</sequence>
<comment type="caution">
    <text evidence="1">The sequence shown here is derived from an EMBL/GenBank/DDBJ whole genome shotgun (WGS) entry which is preliminary data.</text>
</comment>
<dbReference type="EMBL" id="BMJD01000003">
    <property type="protein sequence ID" value="GGB32958.1"/>
    <property type="molecule type" value="Genomic_DNA"/>
</dbReference>
<evidence type="ECO:0008006" key="3">
    <source>
        <dbReference type="Google" id="ProtNLM"/>
    </source>
</evidence>
<evidence type="ECO:0000313" key="1">
    <source>
        <dbReference type="EMBL" id="GGB32958.1"/>
    </source>
</evidence>
<protein>
    <recommendedName>
        <fullName evidence="3">Transposase</fullName>
    </recommendedName>
</protein>
<name>A0A9W5TUW3_9BACI</name>
<organism evidence="1 2">
    <name type="scientific">Lentibacillus populi</name>
    <dbReference type="NCBI Taxonomy" id="1827502"/>
    <lineage>
        <taxon>Bacteria</taxon>
        <taxon>Bacillati</taxon>
        <taxon>Bacillota</taxon>
        <taxon>Bacilli</taxon>
        <taxon>Bacillales</taxon>
        <taxon>Bacillaceae</taxon>
        <taxon>Lentibacillus</taxon>
    </lineage>
</organism>
<dbReference type="RefSeq" id="WP_088052424.1">
    <property type="nucleotide sequence ID" value="NZ_BMJD01000003.1"/>
</dbReference>
<accession>A0A9W5TUW3</accession>
<reference evidence="1" key="1">
    <citation type="journal article" date="2014" name="Int. J. Syst. Evol. Microbiol.">
        <title>Complete genome sequence of Corynebacterium casei LMG S-19264T (=DSM 44701T), isolated from a smear-ripened cheese.</title>
        <authorList>
            <consortium name="US DOE Joint Genome Institute (JGI-PGF)"/>
            <person name="Walter F."/>
            <person name="Albersmeier A."/>
            <person name="Kalinowski J."/>
            <person name="Ruckert C."/>
        </authorList>
    </citation>
    <scope>NUCLEOTIDE SEQUENCE</scope>
    <source>
        <strain evidence="1">CGMCC 1.15454</strain>
    </source>
</reference>
<reference evidence="1" key="2">
    <citation type="submission" date="2020-09" db="EMBL/GenBank/DDBJ databases">
        <authorList>
            <person name="Sun Q."/>
            <person name="Zhou Y."/>
        </authorList>
    </citation>
    <scope>NUCLEOTIDE SEQUENCE</scope>
    <source>
        <strain evidence="1">CGMCC 1.15454</strain>
    </source>
</reference>
<dbReference type="AlphaFoldDB" id="A0A9W5TUW3"/>
<proteinExistence type="predicted"/>
<dbReference type="Proteomes" id="UP000621492">
    <property type="component" value="Unassembled WGS sequence"/>
</dbReference>
<evidence type="ECO:0000313" key="2">
    <source>
        <dbReference type="Proteomes" id="UP000621492"/>
    </source>
</evidence>